<feature type="non-terminal residue" evidence="1">
    <location>
        <position position="1"/>
    </location>
</feature>
<comment type="caution">
    <text evidence="1">The sequence shown here is derived from an EMBL/GenBank/DDBJ whole genome shotgun (WGS) entry which is preliminary data.</text>
</comment>
<dbReference type="PANTHER" id="PTHR28141">
    <property type="entry name" value="2',3'-CYCLIC-NUCLEOTIDE 3'-PHOSPHODIESTERASE"/>
    <property type="match status" value="1"/>
</dbReference>
<evidence type="ECO:0000313" key="1">
    <source>
        <dbReference type="EMBL" id="KAF2084479.1"/>
    </source>
</evidence>
<dbReference type="InterPro" id="IPR009097">
    <property type="entry name" value="Cyclic_Pdiesterase"/>
</dbReference>
<gene>
    <name evidence="1" type="ORF">K490DRAFT_49204</name>
</gene>
<proteinExistence type="predicted"/>
<dbReference type="InterPro" id="IPR012386">
    <property type="entry name" value="Cyclic-nucl_3Pdiesterase"/>
</dbReference>
<dbReference type="PANTHER" id="PTHR28141:SF1">
    <property type="entry name" value="2',3'-CYCLIC-NUCLEOTIDE 3'-PHOSPHODIESTERASE"/>
    <property type="match status" value="1"/>
</dbReference>
<dbReference type="Pfam" id="PF07823">
    <property type="entry name" value="CPDase"/>
    <property type="match status" value="1"/>
</dbReference>
<reference evidence="1" key="1">
    <citation type="journal article" date="2020" name="Stud. Mycol.">
        <title>101 Dothideomycetes genomes: a test case for predicting lifestyles and emergence of pathogens.</title>
        <authorList>
            <person name="Haridas S."/>
            <person name="Albert R."/>
            <person name="Binder M."/>
            <person name="Bloem J."/>
            <person name="Labutti K."/>
            <person name="Salamov A."/>
            <person name="Andreopoulos B."/>
            <person name="Baker S."/>
            <person name="Barry K."/>
            <person name="Bills G."/>
            <person name="Bluhm B."/>
            <person name="Cannon C."/>
            <person name="Castanera R."/>
            <person name="Culley D."/>
            <person name="Daum C."/>
            <person name="Ezra D."/>
            <person name="Gonzalez J."/>
            <person name="Henrissat B."/>
            <person name="Kuo A."/>
            <person name="Liang C."/>
            <person name="Lipzen A."/>
            <person name="Lutzoni F."/>
            <person name="Magnuson J."/>
            <person name="Mondo S."/>
            <person name="Nolan M."/>
            <person name="Ohm R."/>
            <person name="Pangilinan J."/>
            <person name="Park H.-J."/>
            <person name="Ramirez L."/>
            <person name="Alfaro M."/>
            <person name="Sun H."/>
            <person name="Tritt A."/>
            <person name="Yoshinaga Y."/>
            <person name="Zwiers L.-H."/>
            <person name="Turgeon B."/>
            <person name="Goodwin S."/>
            <person name="Spatafora J."/>
            <person name="Crous P."/>
            <person name="Grigoriev I."/>
        </authorList>
    </citation>
    <scope>NUCLEOTIDE SEQUENCE</scope>
    <source>
        <strain evidence="1">CBS 121410</strain>
    </source>
</reference>
<dbReference type="SUPFAM" id="SSF55144">
    <property type="entry name" value="LigT-like"/>
    <property type="match status" value="1"/>
</dbReference>
<organism evidence="1 2">
    <name type="scientific">Saccharata proteae CBS 121410</name>
    <dbReference type="NCBI Taxonomy" id="1314787"/>
    <lineage>
        <taxon>Eukaryota</taxon>
        <taxon>Fungi</taxon>
        <taxon>Dikarya</taxon>
        <taxon>Ascomycota</taxon>
        <taxon>Pezizomycotina</taxon>
        <taxon>Dothideomycetes</taxon>
        <taxon>Dothideomycetes incertae sedis</taxon>
        <taxon>Botryosphaeriales</taxon>
        <taxon>Saccharataceae</taxon>
        <taxon>Saccharata</taxon>
    </lineage>
</organism>
<dbReference type="GO" id="GO:0004113">
    <property type="term" value="F:2',3'-cyclic-nucleotide 3'-phosphodiesterase activity"/>
    <property type="evidence" value="ECO:0007669"/>
    <property type="project" value="TreeGrafter"/>
</dbReference>
<dbReference type="Proteomes" id="UP000799776">
    <property type="component" value="Unassembled WGS sequence"/>
</dbReference>
<dbReference type="Gene3D" id="3.90.1140.10">
    <property type="entry name" value="Cyclic phosphodiesterase"/>
    <property type="match status" value="1"/>
</dbReference>
<name>A0A9P4LUT4_9PEZI</name>
<accession>A0A9P4LUT4</accession>
<dbReference type="GO" id="GO:0009187">
    <property type="term" value="P:cyclic nucleotide metabolic process"/>
    <property type="evidence" value="ECO:0007669"/>
    <property type="project" value="TreeGrafter"/>
</dbReference>
<dbReference type="OrthoDB" id="514292at2759"/>
<keyword evidence="2" id="KW-1185">Reference proteome</keyword>
<dbReference type="AlphaFoldDB" id="A0A9P4LUT4"/>
<evidence type="ECO:0000313" key="2">
    <source>
        <dbReference type="Proteomes" id="UP000799776"/>
    </source>
</evidence>
<dbReference type="EMBL" id="ML978741">
    <property type="protein sequence ID" value="KAF2084479.1"/>
    <property type="molecule type" value="Genomic_DNA"/>
</dbReference>
<protein>
    <submittedName>
        <fullName evidence="1">2',3'-cyclic-nucleotide 3'-phosphodiesterase</fullName>
    </submittedName>
</protein>
<sequence length="201" mass="22066">GCSLWLVPPKSSTLYSVLSDIITTTLPEQFPNDSIPTFVPHVTLTSNINPSLFTDSIDEEEQQKGAEAWLKKLDLPTAKQVEVTFQGLDVGQVFFKKLTLRVNKSGLAKLALVSRKDGVEGGNEEPARDWLESSYGPHCSLMYGDMDIAESKKAQIESSLENAGIDIAGNGSNGGWQGGVVWLVPTFKKIEEWQPWAERAL</sequence>